<dbReference type="KEGG" id="rei:IE4771_CH01853"/>
<accession>A0A060HZH6</accession>
<gene>
    <name evidence="1" type="ORF">IE4771_CH01853</name>
</gene>
<reference evidence="1 2" key="1">
    <citation type="submission" date="2013-12" db="EMBL/GenBank/DDBJ databases">
        <title>Complete genome sequence of Rhizobium etli bv. mimosae IE4771.</title>
        <authorList>
            <person name="Bustos P."/>
            <person name="Santamaria R.I."/>
            <person name="Lozano L."/>
            <person name="Ormeno-Orrillo E."/>
            <person name="Rogel M.A."/>
            <person name="Romero D."/>
            <person name="Cevallos M.A."/>
            <person name="Martinez-Romero E."/>
            <person name="Gonzalez V."/>
        </authorList>
    </citation>
    <scope>NUCLEOTIDE SEQUENCE [LARGE SCALE GENOMIC DNA]</scope>
    <source>
        <strain evidence="1 2">IE4771</strain>
    </source>
</reference>
<organism evidence="1 2">
    <name type="scientific">Rhizobium etli bv. mimosae str. IE4771</name>
    <dbReference type="NCBI Taxonomy" id="1432050"/>
    <lineage>
        <taxon>Bacteria</taxon>
        <taxon>Pseudomonadati</taxon>
        <taxon>Pseudomonadota</taxon>
        <taxon>Alphaproteobacteria</taxon>
        <taxon>Hyphomicrobiales</taxon>
        <taxon>Rhizobiaceae</taxon>
        <taxon>Rhizobium/Agrobacterium group</taxon>
        <taxon>Rhizobium</taxon>
    </lineage>
</organism>
<dbReference type="InterPro" id="IPR009593">
    <property type="entry name" value="DUF1203"/>
</dbReference>
<dbReference type="OrthoDB" id="118609at2"/>
<sequence>MTAIRFAAMPTIDAEHLWSGGRDAYDRLPETIISDGPGHPCRHCLENIDEGEELLVFAYRPFPELQPYAETGPIFLHKRPCKRYAAEEILPPVLTTSPDFILRGYNEDNRIVYGTGAVTVIGEIAAYGEKLLARPDVAYVHVRSARNNCFQCRIDKIEAPALKEIGALT</sequence>
<dbReference type="HOGENOM" id="CLU_117181_2_0_5"/>
<evidence type="ECO:0008006" key="3">
    <source>
        <dbReference type="Google" id="ProtNLM"/>
    </source>
</evidence>
<dbReference type="AlphaFoldDB" id="A0A060HZH6"/>
<dbReference type="Pfam" id="PF06718">
    <property type="entry name" value="DUF1203"/>
    <property type="match status" value="1"/>
</dbReference>
<dbReference type="Proteomes" id="UP000027180">
    <property type="component" value="Chromosome"/>
</dbReference>
<dbReference type="RefSeq" id="WP_010055003.1">
    <property type="nucleotide sequence ID" value="NZ_CP006986.1"/>
</dbReference>
<protein>
    <recommendedName>
        <fullName evidence="3">DUF1203 domain-containing protein</fullName>
    </recommendedName>
</protein>
<evidence type="ECO:0000313" key="1">
    <source>
        <dbReference type="EMBL" id="AIC26977.1"/>
    </source>
</evidence>
<name>A0A060HZH6_RHIET</name>
<evidence type="ECO:0000313" key="2">
    <source>
        <dbReference type="Proteomes" id="UP000027180"/>
    </source>
</evidence>
<dbReference type="PIRSF" id="PIRSF034110">
    <property type="entry name" value="DUF1203"/>
    <property type="match status" value="1"/>
</dbReference>
<dbReference type="EMBL" id="CP006986">
    <property type="protein sequence ID" value="AIC26977.1"/>
    <property type="molecule type" value="Genomic_DNA"/>
</dbReference>
<proteinExistence type="predicted"/>